<organism evidence="2 4">
    <name type="scientific">Didymodactylos carnosus</name>
    <dbReference type="NCBI Taxonomy" id="1234261"/>
    <lineage>
        <taxon>Eukaryota</taxon>
        <taxon>Metazoa</taxon>
        <taxon>Spiralia</taxon>
        <taxon>Gnathifera</taxon>
        <taxon>Rotifera</taxon>
        <taxon>Eurotatoria</taxon>
        <taxon>Bdelloidea</taxon>
        <taxon>Philodinida</taxon>
        <taxon>Philodinidae</taxon>
        <taxon>Didymodactylos</taxon>
    </lineage>
</organism>
<dbReference type="SUPFAM" id="SSF81321">
    <property type="entry name" value="Family A G protein-coupled receptor-like"/>
    <property type="match status" value="1"/>
</dbReference>
<protein>
    <recommendedName>
        <fullName evidence="5">G-protein coupled receptors family 1 profile domain-containing protein</fullName>
    </recommendedName>
</protein>
<name>A0A814RHB9_9BILA</name>
<keyword evidence="1" id="KW-1133">Transmembrane helix</keyword>
<feature type="transmembrane region" description="Helical" evidence="1">
    <location>
        <begin position="213"/>
        <end position="232"/>
    </location>
</feature>
<proteinExistence type="predicted"/>
<dbReference type="Proteomes" id="UP000681722">
    <property type="component" value="Unassembled WGS sequence"/>
</dbReference>
<evidence type="ECO:0000256" key="1">
    <source>
        <dbReference type="SAM" id="Phobius"/>
    </source>
</evidence>
<feature type="transmembrane region" description="Helical" evidence="1">
    <location>
        <begin position="82"/>
        <end position="104"/>
    </location>
</feature>
<dbReference type="AlphaFoldDB" id="A0A814RHB9"/>
<feature type="transmembrane region" description="Helical" evidence="1">
    <location>
        <begin position="298"/>
        <end position="317"/>
    </location>
</feature>
<dbReference type="EMBL" id="CAJOBC010006378">
    <property type="protein sequence ID" value="CAF3896759.1"/>
    <property type="molecule type" value="Genomic_DNA"/>
</dbReference>
<accession>A0A814RHB9</accession>
<evidence type="ECO:0000313" key="3">
    <source>
        <dbReference type="EMBL" id="CAF3896759.1"/>
    </source>
</evidence>
<dbReference type="Proteomes" id="UP000663829">
    <property type="component" value="Unassembled WGS sequence"/>
</dbReference>
<sequence length="344" mass="40029">MAKCPPCFTGLACKTRYNFLALAWAPSMSADIIHTVDDSEKSKLSTVYVTVVTVIVIISIINNLMTLETAFCRKIRITPCGLYLIFNCICCLISIILVEILVVLMLFDHNLFFCKYLTVIAKPLFGHLSLWISSFIAVERVLIECFNFSLFGTRNYSVIATVLLFILMSLSNIHKIYFRQLLTDPIIPTSTMCTFLYSNNWKTFDKIMNHLHLIVPCLIHLLSTSFVLQSIVRQKVYLACASSHQFWPTYRKQLFNHKDFLIPPILIILCTIPHVLYIDIKMNDCVQARMKHFIRAHIALELLFYLPHTFTFFIYVYPAPVYRQEFYSTNIGRAWKYFTFQQEK</sequence>
<gene>
    <name evidence="2" type="ORF">GPM918_LOCUS20293</name>
    <name evidence="3" type="ORF">SRO942_LOCUS20290</name>
</gene>
<feature type="transmembrane region" description="Helical" evidence="1">
    <location>
        <begin position="47"/>
        <end position="70"/>
    </location>
</feature>
<keyword evidence="4" id="KW-1185">Reference proteome</keyword>
<keyword evidence="1" id="KW-0472">Membrane</keyword>
<feature type="transmembrane region" description="Helical" evidence="1">
    <location>
        <begin position="155"/>
        <end position="173"/>
    </location>
</feature>
<dbReference type="OrthoDB" id="9983258at2759"/>
<dbReference type="Gene3D" id="1.20.1070.10">
    <property type="entry name" value="Rhodopsin 7-helix transmembrane proteins"/>
    <property type="match status" value="1"/>
</dbReference>
<keyword evidence="1" id="KW-0812">Transmembrane</keyword>
<evidence type="ECO:0000313" key="2">
    <source>
        <dbReference type="EMBL" id="CAF1132952.1"/>
    </source>
</evidence>
<evidence type="ECO:0008006" key="5">
    <source>
        <dbReference type="Google" id="ProtNLM"/>
    </source>
</evidence>
<evidence type="ECO:0000313" key="4">
    <source>
        <dbReference type="Proteomes" id="UP000663829"/>
    </source>
</evidence>
<dbReference type="EMBL" id="CAJNOQ010006378">
    <property type="protein sequence ID" value="CAF1132952.1"/>
    <property type="molecule type" value="Genomic_DNA"/>
</dbReference>
<feature type="transmembrane region" description="Helical" evidence="1">
    <location>
        <begin position="260"/>
        <end position="278"/>
    </location>
</feature>
<reference evidence="2" key="1">
    <citation type="submission" date="2021-02" db="EMBL/GenBank/DDBJ databases">
        <authorList>
            <person name="Nowell W R."/>
        </authorList>
    </citation>
    <scope>NUCLEOTIDE SEQUENCE</scope>
</reference>
<comment type="caution">
    <text evidence="2">The sequence shown here is derived from an EMBL/GenBank/DDBJ whole genome shotgun (WGS) entry which is preliminary data.</text>
</comment>